<keyword evidence="3 4" id="KW-0131">Cell cycle</keyword>
<protein>
    <recommendedName>
        <fullName evidence="4">Probable cell division protein WhiA</fullName>
    </recommendedName>
</protein>
<dbReference type="Gene3D" id="3.10.28.10">
    <property type="entry name" value="Homing endonucleases"/>
    <property type="match status" value="1"/>
</dbReference>
<dbReference type="InterPro" id="IPR023054">
    <property type="entry name" value="Sporulation_regulator_WhiA_C"/>
</dbReference>
<evidence type="ECO:0000259" key="6">
    <source>
        <dbReference type="Pfam" id="PF10298"/>
    </source>
</evidence>
<dbReference type="Pfam" id="PF14527">
    <property type="entry name" value="LAGLIDADG_WhiA"/>
    <property type="match status" value="1"/>
</dbReference>
<comment type="caution">
    <text evidence="8">The sequence shown here is derived from an EMBL/GenBank/DDBJ whole genome shotgun (WGS) entry which is preliminary data.</text>
</comment>
<dbReference type="PANTHER" id="PTHR37307">
    <property type="entry name" value="CELL DIVISION PROTEIN WHIA-RELATED"/>
    <property type="match status" value="1"/>
</dbReference>
<dbReference type="EMBL" id="BDGJ01000117">
    <property type="protein sequence ID" value="GAW93186.1"/>
    <property type="molecule type" value="Genomic_DNA"/>
</dbReference>
<keyword evidence="9" id="KW-1185">Reference proteome</keyword>
<dbReference type="NCBIfam" id="TIGR00647">
    <property type="entry name" value="DNA_bind_WhiA"/>
    <property type="match status" value="1"/>
</dbReference>
<sequence length="318" mass="36262">MSFSQKVKNELARKLSPRKCCQLAELAGLIRMDGTVQIRGKEDIGILVSTENAAVARKIFTLTKKLFKIRAEIVVRRGVRPRKNNTYMVKIFSQPEVKALLQILGIDGETGGLGSDYWNPKVAKDFCCSKAYLRGIFLGGGSVSDPEGNYHLEIVTADEFHARKIKDIISRFNLQPKVARRKEWYVIYFKESEQIIGFLNVVGAYSALLKFEDVRIRKDMRNRVNRLVNCETANLNKTINASLRQLENINYIQQAVGLESLPRSLREIAELRLRYPDISLKELGQLLTPPVGKSGVNHRMRKLEKIAEELRKGSWQQK</sequence>
<dbReference type="AlphaFoldDB" id="A0A1Z5HUH1"/>
<feature type="domain" description="Sporulation regulator WhiA C-terminal" evidence="5">
    <location>
        <begin position="224"/>
        <end position="307"/>
    </location>
</feature>
<dbReference type="Proteomes" id="UP000197032">
    <property type="component" value="Unassembled WGS sequence"/>
</dbReference>
<accession>A0A1Z5HUH1</accession>
<evidence type="ECO:0000256" key="2">
    <source>
        <dbReference type="ARBA" id="ARBA00023125"/>
    </source>
</evidence>
<dbReference type="HAMAP" id="MF_01420">
    <property type="entry name" value="HTH_type_WhiA"/>
    <property type="match status" value="1"/>
</dbReference>
<dbReference type="InterPro" id="IPR039518">
    <property type="entry name" value="WhiA_LAGLIDADG_dom"/>
</dbReference>
<evidence type="ECO:0000256" key="3">
    <source>
        <dbReference type="ARBA" id="ARBA00023306"/>
    </source>
</evidence>
<evidence type="ECO:0000256" key="1">
    <source>
        <dbReference type="ARBA" id="ARBA00022618"/>
    </source>
</evidence>
<dbReference type="PANTHER" id="PTHR37307:SF1">
    <property type="entry name" value="CELL DIVISION PROTEIN WHIA-RELATED"/>
    <property type="match status" value="1"/>
</dbReference>
<dbReference type="RefSeq" id="WP_088554379.1">
    <property type="nucleotide sequence ID" value="NZ_BDGJ01000117.1"/>
</dbReference>
<organism evidence="8 9">
    <name type="scientific">Calderihabitans maritimus</name>
    <dbReference type="NCBI Taxonomy" id="1246530"/>
    <lineage>
        <taxon>Bacteria</taxon>
        <taxon>Bacillati</taxon>
        <taxon>Bacillota</taxon>
        <taxon>Clostridia</taxon>
        <taxon>Neomoorellales</taxon>
        <taxon>Calderihabitantaceae</taxon>
        <taxon>Calderihabitans</taxon>
    </lineage>
</organism>
<dbReference type="GO" id="GO:0043937">
    <property type="term" value="P:regulation of sporulation"/>
    <property type="evidence" value="ECO:0007669"/>
    <property type="project" value="InterPro"/>
</dbReference>
<keyword evidence="2 4" id="KW-0238">DNA-binding</keyword>
<comment type="similarity">
    <text evidence="4">Belongs to the WhiA family.</text>
</comment>
<dbReference type="Pfam" id="PF02650">
    <property type="entry name" value="HTH_WhiA"/>
    <property type="match status" value="1"/>
</dbReference>
<dbReference type="InterPro" id="IPR027434">
    <property type="entry name" value="Homing_endonucl"/>
</dbReference>
<evidence type="ECO:0000259" key="5">
    <source>
        <dbReference type="Pfam" id="PF02650"/>
    </source>
</evidence>
<evidence type="ECO:0000313" key="9">
    <source>
        <dbReference type="Proteomes" id="UP000197032"/>
    </source>
</evidence>
<comment type="function">
    <text evidence="4">Involved in cell division and chromosome segregation.</text>
</comment>
<dbReference type="InterPro" id="IPR003802">
    <property type="entry name" value="Sporulation_regulator_WhiA"/>
</dbReference>
<dbReference type="OrthoDB" id="401278at2"/>
<gene>
    <name evidence="4" type="primary">whiA</name>
    <name evidence="8" type="ORF">KKC1_23260</name>
</gene>
<name>A0A1Z5HUH1_9FIRM</name>
<dbReference type="Pfam" id="PF10298">
    <property type="entry name" value="WhiA_N"/>
    <property type="match status" value="1"/>
</dbReference>
<proteinExistence type="inferred from homology"/>
<feature type="domain" description="Sporulation transcription regulator WhiA N-terminal" evidence="6">
    <location>
        <begin position="19"/>
        <end position="106"/>
    </location>
</feature>
<dbReference type="GO" id="GO:0051301">
    <property type="term" value="P:cell division"/>
    <property type="evidence" value="ECO:0007669"/>
    <property type="project" value="UniProtKB-UniRule"/>
</dbReference>
<evidence type="ECO:0000256" key="4">
    <source>
        <dbReference type="HAMAP-Rule" id="MF_01420"/>
    </source>
</evidence>
<evidence type="ECO:0000259" key="7">
    <source>
        <dbReference type="Pfam" id="PF14527"/>
    </source>
</evidence>
<dbReference type="SUPFAM" id="SSF55608">
    <property type="entry name" value="Homing endonucleases"/>
    <property type="match status" value="1"/>
</dbReference>
<keyword evidence="1 4" id="KW-0132">Cell division</keyword>
<evidence type="ECO:0000313" key="8">
    <source>
        <dbReference type="EMBL" id="GAW93186.1"/>
    </source>
</evidence>
<feature type="domain" description="WhiA LAGLIDADG-like" evidence="7">
    <location>
        <begin position="130"/>
        <end position="221"/>
    </location>
</feature>
<dbReference type="InterPro" id="IPR018478">
    <property type="entry name" value="Sporu_reg_WhiA_N_dom"/>
</dbReference>
<dbReference type="GO" id="GO:0003677">
    <property type="term" value="F:DNA binding"/>
    <property type="evidence" value="ECO:0007669"/>
    <property type="project" value="UniProtKB-UniRule"/>
</dbReference>
<reference evidence="9" key="1">
    <citation type="journal article" date="2017" name="Appl. Environ. Microbiol.">
        <title>Genomic Analysis of Calderihabitans maritimus KKC1, a Thermophilic, Hydrogenogenic, Carboxydotrophic Bacterium Isolated from Marine Sediment.</title>
        <authorList>
            <person name="Omae K."/>
            <person name="Yoneda Y."/>
            <person name="Fukuyama Y."/>
            <person name="Yoshida T."/>
            <person name="Sako Y."/>
        </authorList>
    </citation>
    <scope>NUCLEOTIDE SEQUENCE [LARGE SCALE GENOMIC DNA]</scope>
    <source>
        <strain evidence="9">KKC1</strain>
    </source>
</reference>